<dbReference type="AlphaFoldDB" id="A0AAN0VIN0"/>
<sequence>MIAGQEVVEKAMTPKSAAPLPQLPLGLDDFMGHSWDITRQICDHHQDQTVQFKGQCYFDSGWYHEDGQLILAHSPPLASSRRYRWRPGAGGGIDVYFEDDRFFHHIDLTQSPPTAHHHCQPDDYHVAYDFARWPDWTAHWQVSGPRKRYDMHSCYRKRTDEPLRSANDKG</sequence>
<feature type="domain" description="DUF6314" evidence="1">
    <location>
        <begin position="34"/>
        <end position="157"/>
    </location>
</feature>
<reference evidence="2 3" key="1">
    <citation type="journal article" date="2014" name="ISME J.">
        <title>Adaptation of an abundant Roseobacter RCA organism to pelagic systems revealed by genomic and transcriptomic analyses.</title>
        <authorList>
            <person name="Voget S."/>
            <person name="Wemheuer B."/>
            <person name="Brinkhoff T."/>
            <person name="Vollmers J."/>
            <person name="Dietrich S."/>
            <person name="Giebel H.A."/>
            <person name="Beardsley C."/>
            <person name="Sardemann C."/>
            <person name="Bakenhus I."/>
            <person name="Billerbeck S."/>
            <person name="Daniel R."/>
            <person name="Simon M."/>
        </authorList>
    </citation>
    <scope>NUCLEOTIDE SEQUENCE [LARGE SCALE GENOMIC DNA]</scope>
    <source>
        <strain evidence="2 3">RCA23</strain>
    </source>
</reference>
<evidence type="ECO:0000313" key="3">
    <source>
        <dbReference type="Proteomes" id="UP000028680"/>
    </source>
</evidence>
<keyword evidence="3" id="KW-1185">Reference proteome</keyword>
<protein>
    <recommendedName>
        <fullName evidence="1">DUF6314 domain-containing protein</fullName>
    </recommendedName>
</protein>
<accession>A0AAN0VIN0</accession>
<dbReference type="InterPro" id="IPR045632">
    <property type="entry name" value="DUF6314"/>
</dbReference>
<evidence type="ECO:0000259" key="1">
    <source>
        <dbReference type="Pfam" id="PF19834"/>
    </source>
</evidence>
<evidence type="ECO:0000313" key="2">
    <source>
        <dbReference type="EMBL" id="AII87352.1"/>
    </source>
</evidence>
<name>A0AAN0VIN0_9RHOB</name>
<organism evidence="2 3">
    <name type="scientific">Planktomarina temperata RCA23</name>
    <dbReference type="NCBI Taxonomy" id="666509"/>
    <lineage>
        <taxon>Bacteria</taxon>
        <taxon>Pseudomonadati</taxon>
        <taxon>Pseudomonadota</taxon>
        <taxon>Alphaproteobacteria</taxon>
        <taxon>Rhodobacterales</taxon>
        <taxon>Paracoccaceae</taxon>
        <taxon>Planktomarina</taxon>
    </lineage>
</organism>
<dbReference type="Pfam" id="PF19834">
    <property type="entry name" value="DUF6314"/>
    <property type="match status" value="1"/>
</dbReference>
<gene>
    <name evidence="2" type="ORF">RCA23_c18210</name>
</gene>
<dbReference type="EMBL" id="CP003984">
    <property type="protein sequence ID" value="AII87352.1"/>
    <property type="molecule type" value="Genomic_DNA"/>
</dbReference>
<dbReference type="Proteomes" id="UP000028680">
    <property type="component" value="Chromosome"/>
</dbReference>
<proteinExistence type="predicted"/>
<dbReference type="KEGG" id="ptp:RCA23_c18210"/>